<name>A0A931IBQ1_9NOCA</name>
<dbReference type="Gene3D" id="6.10.250.1300">
    <property type="match status" value="1"/>
</dbReference>
<sequence>MARDGERGRGDWNARSGSRNSGPYAGSSGGDTGPVDIAAVRRDDVLIDAIASDGQVQTDSAEEFQLAALLADWRAELVEPALPSGPDLDAVVAAVHQEIGARKVRVEARTGGRLRLVRPILGAAAAFALVIGGLTAFSYNAEPGNPLWRVKEVVFSEQAQTTVVNRADSQLDQAEQLLAKNDPVAAKAQLEAAQANVDQVTDPDKKAKLQADWERVLAALRVANSGLAEQVEALTKSAEPTKPTAGTIASTAPSAPGQPASQQTTPNATIVQAPTVTNVPSEAPKPPTVTLPPTQPVEPGTTVPPVTQEPPTQAPPTQEPPTQAPPTQAPPTTINSVPTVAPPTGGIDLPTHPTNQVPNPAIPVPTVPFTLPNRPS</sequence>
<dbReference type="AlphaFoldDB" id="A0A931IBQ1"/>
<evidence type="ECO:0000313" key="4">
    <source>
        <dbReference type="EMBL" id="MBH0777510.1"/>
    </source>
</evidence>
<feature type="domain" description="Anti-sigma-D factor RsdA sigma factor binding region" evidence="3">
    <location>
        <begin position="36"/>
        <end position="79"/>
    </location>
</feature>
<keyword evidence="2" id="KW-0472">Membrane</keyword>
<dbReference type="EMBL" id="JADMLG010000005">
    <property type="protein sequence ID" value="MBH0777510.1"/>
    <property type="molecule type" value="Genomic_DNA"/>
</dbReference>
<protein>
    <recommendedName>
        <fullName evidence="3">Anti-sigma-D factor RsdA sigma factor binding region domain-containing protein</fullName>
    </recommendedName>
</protein>
<reference evidence="4" key="1">
    <citation type="submission" date="2020-11" db="EMBL/GenBank/DDBJ databases">
        <title>Nocardia NEAU-351.nov., a novel actinomycete isolated from the cow dung.</title>
        <authorList>
            <person name="Zhang X."/>
        </authorList>
    </citation>
    <scope>NUCLEOTIDE SEQUENCE</scope>
    <source>
        <strain evidence="4">NEAU-351</strain>
    </source>
</reference>
<feature type="compositionally biased region" description="Polar residues" evidence="1">
    <location>
        <begin position="247"/>
        <end position="265"/>
    </location>
</feature>
<feature type="compositionally biased region" description="Pro residues" evidence="1">
    <location>
        <begin position="312"/>
        <end position="329"/>
    </location>
</feature>
<feature type="region of interest" description="Disordered" evidence="1">
    <location>
        <begin position="235"/>
        <end position="265"/>
    </location>
</feature>
<evidence type="ECO:0000259" key="3">
    <source>
        <dbReference type="Pfam" id="PF16751"/>
    </source>
</evidence>
<dbReference type="RefSeq" id="WP_196149848.1">
    <property type="nucleotide sequence ID" value="NZ_JADMLG010000005.1"/>
</dbReference>
<comment type="caution">
    <text evidence="4">The sequence shown here is derived from an EMBL/GenBank/DDBJ whole genome shotgun (WGS) entry which is preliminary data.</text>
</comment>
<feature type="compositionally biased region" description="Basic and acidic residues" evidence="1">
    <location>
        <begin position="1"/>
        <end position="12"/>
    </location>
</feature>
<evidence type="ECO:0000313" key="5">
    <source>
        <dbReference type="Proteomes" id="UP000655751"/>
    </source>
</evidence>
<feature type="region of interest" description="Disordered" evidence="1">
    <location>
        <begin position="1"/>
        <end position="33"/>
    </location>
</feature>
<dbReference type="Pfam" id="PF16751">
    <property type="entry name" value="RsdA_SigD_bd"/>
    <property type="match status" value="1"/>
</dbReference>
<evidence type="ECO:0000256" key="1">
    <source>
        <dbReference type="SAM" id="MobiDB-lite"/>
    </source>
</evidence>
<evidence type="ECO:0000256" key="2">
    <source>
        <dbReference type="SAM" id="Phobius"/>
    </source>
</evidence>
<feature type="compositionally biased region" description="Pro residues" evidence="1">
    <location>
        <begin position="283"/>
        <end position="296"/>
    </location>
</feature>
<dbReference type="Proteomes" id="UP000655751">
    <property type="component" value="Unassembled WGS sequence"/>
</dbReference>
<keyword evidence="5" id="KW-1185">Reference proteome</keyword>
<feature type="transmembrane region" description="Helical" evidence="2">
    <location>
        <begin position="119"/>
        <end position="139"/>
    </location>
</feature>
<keyword evidence="2" id="KW-0812">Transmembrane</keyword>
<dbReference type="InterPro" id="IPR031928">
    <property type="entry name" value="RsdA_SigD-bd"/>
</dbReference>
<gene>
    <name evidence="4" type="ORF">IT779_14625</name>
</gene>
<keyword evidence="2" id="KW-1133">Transmembrane helix</keyword>
<organism evidence="4 5">
    <name type="scientific">Nocardia bovistercoris</name>
    <dbReference type="NCBI Taxonomy" id="2785916"/>
    <lineage>
        <taxon>Bacteria</taxon>
        <taxon>Bacillati</taxon>
        <taxon>Actinomycetota</taxon>
        <taxon>Actinomycetes</taxon>
        <taxon>Mycobacteriales</taxon>
        <taxon>Nocardiaceae</taxon>
        <taxon>Nocardia</taxon>
    </lineage>
</organism>
<accession>A0A931IBQ1</accession>
<feature type="compositionally biased region" description="Low complexity" evidence="1">
    <location>
        <begin position="297"/>
        <end position="311"/>
    </location>
</feature>
<proteinExistence type="predicted"/>
<feature type="region of interest" description="Disordered" evidence="1">
    <location>
        <begin position="277"/>
        <end position="376"/>
    </location>
</feature>